<protein>
    <submittedName>
        <fullName evidence="2">Uncharacterized protein</fullName>
    </submittedName>
</protein>
<feature type="compositionally biased region" description="Low complexity" evidence="1">
    <location>
        <begin position="342"/>
        <end position="354"/>
    </location>
</feature>
<feature type="region of interest" description="Disordered" evidence="1">
    <location>
        <begin position="294"/>
        <end position="354"/>
    </location>
</feature>
<dbReference type="InParanoid" id="K1VIF2"/>
<feature type="region of interest" description="Disordered" evidence="1">
    <location>
        <begin position="460"/>
        <end position="487"/>
    </location>
</feature>
<feature type="compositionally biased region" description="Low complexity" evidence="1">
    <location>
        <begin position="461"/>
        <end position="471"/>
    </location>
</feature>
<evidence type="ECO:0000313" key="3">
    <source>
        <dbReference type="Proteomes" id="UP000006757"/>
    </source>
</evidence>
<comment type="caution">
    <text evidence="2">The sequence shown here is derived from an EMBL/GenBank/DDBJ whole genome shotgun (WGS) entry which is preliminary data.</text>
</comment>
<dbReference type="EMBL" id="AMBO01000340">
    <property type="protein sequence ID" value="EKD00551.1"/>
    <property type="molecule type" value="Genomic_DNA"/>
</dbReference>
<dbReference type="Proteomes" id="UP000006757">
    <property type="component" value="Unassembled WGS sequence"/>
</dbReference>
<feature type="compositionally biased region" description="Acidic residues" evidence="1">
    <location>
        <begin position="794"/>
        <end position="822"/>
    </location>
</feature>
<dbReference type="HOGENOM" id="CLU_318626_0_0_1"/>
<organism evidence="2 3">
    <name type="scientific">Trichosporon asahii var. asahii (strain CBS 8904)</name>
    <name type="common">Yeast</name>
    <dbReference type="NCBI Taxonomy" id="1220162"/>
    <lineage>
        <taxon>Eukaryota</taxon>
        <taxon>Fungi</taxon>
        <taxon>Dikarya</taxon>
        <taxon>Basidiomycota</taxon>
        <taxon>Agaricomycotina</taxon>
        <taxon>Tremellomycetes</taxon>
        <taxon>Trichosporonales</taxon>
        <taxon>Trichosporonaceae</taxon>
        <taxon>Trichosporon</taxon>
    </lineage>
</organism>
<evidence type="ECO:0000313" key="2">
    <source>
        <dbReference type="EMBL" id="EKD00551.1"/>
    </source>
</evidence>
<dbReference type="AlphaFoldDB" id="K1VIF2"/>
<proteinExistence type="predicted"/>
<reference evidence="2 3" key="1">
    <citation type="journal article" date="2012" name="Eukaryot. Cell">
        <title>Genome sequence of the Trichosporon asahii environmental strain CBS 8904.</title>
        <authorList>
            <person name="Yang R.Y."/>
            <person name="Li H.T."/>
            <person name="Zhu H."/>
            <person name="Zhou G.P."/>
            <person name="Wang M."/>
            <person name="Wang L."/>
        </authorList>
    </citation>
    <scope>NUCLEOTIDE SEQUENCE [LARGE SCALE GENOMIC DNA]</scope>
    <source>
        <strain evidence="2 3">CBS 8904</strain>
    </source>
</reference>
<feature type="region of interest" description="Disordered" evidence="1">
    <location>
        <begin position="687"/>
        <end position="777"/>
    </location>
</feature>
<name>K1VIF2_TRIAC</name>
<accession>K1VIF2</accession>
<sequence length="913" mass="98703">MTAIEHLDEDVGQVNVVYSGTEPGVYKFDYRVPVPRVQTPDTVPPTEEDEDADQSARHISLLPNRGQVEPNLVASYNLVTSPPFGANQPWPLISNPPKPPSTALRTTRAAMRLTAWVKGWIAYWLRFHVRGWNGVFGGMWRAVARVFGRTQAACALTLSRHATYIDCAVERNGAETAEVEIHVRFPSQGRNLPDKRRNPVEEESGLAGKIDCLNGGGMPQIHHFHLANNDLNRPPSVSYSTVSIPYTSTLPPKSDCNISPVLGHPVPALLDNNATPPVSTDNVCVCSTRPEQQVEASMLSDRPRTPTWGHPHPVPNQGCPGSAAPSTESPRQPVGGGCAADSTTPSSISSAPSLTLTNPQTVQRFSATFPINLQAFTQSVAQVAAANILLVDEDAAEKQWQEEWAALLRLPETIDQAGGVVKSLEGCLCRVVREGNLAQVHVSRKPGLHALQLHQTLINATTESSSSATSRRTPRTQGQARADMGRRGVRKPDMAWMAKGRVTGGAGIARPVSVSETGEIKSEIEKAKAGFAQGLLYAVLSHELSGAQLGFSVFRERFARFFVLSDRLVACDRLLSPASNRAAPHLTSCDALLDFLDGLTNAEFVRALPLSLRREPDSDEVDPDSLQYIARWAVAGYRCILRLPQEGPFLPFPPSRSVVAMEAQARLQLDSEEQCVRGLKVARSNIRTASGRRGFPPAKGGDLPNPSSDSLDVQGGGRLKRAVSVAGTRGHKRHRSVAASSAAGQDREEPGSSGKVSNHDDDSGSRQAATDSSEPGHDTAEIAALEVRMRELPAVEEEDGNVDGDDEREGEEGPMPEDDDVFWGDGGRKNIDVPDRIPMPTVLESRASVASPESEDDTLSESAALDMLRRSGIRVIFLHPDVMDRLIEEEKEEATAKPVTEATVSAVSHQITV</sequence>
<feature type="region of interest" description="Disordered" evidence="1">
    <location>
        <begin position="791"/>
        <end position="825"/>
    </location>
</feature>
<gene>
    <name evidence="2" type="ORF">A1Q2_05216</name>
</gene>
<keyword evidence="3" id="KW-1185">Reference proteome</keyword>
<evidence type="ECO:0000256" key="1">
    <source>
        <dbReference type="SAM" id="MobiDB-lite"/>
    </source>
</evidence>